<accession>A0ABT0FHY8</accession>
<keyword evidence="5 6" id="KW-0472">Membrane</keyword>
<feature type="transmembrane region" description="Helical" evidence="6">
    <location>
        <begin position="406"/>
        <end position="428"/>
    </location>
</feature>
<feature type="transmembrane region" description="Helical" evidence="6">
    <location>
        <begin position="482"/>
        <end position="504"/>
    </location>
</feature>
<dbReference type="Proteomes" id="UP001300096">
    <property type="component" value="Unassembled WGS sequence"/>
</dbReference>
<keyword evidence="4 6" id="KW-1133">Transmembrane helix</keyword>
<dbReference type="PANTHER" id="PTHR42770:SF7">
    <property type="entry name" value="MEMBRANE PROTEIN"/>
    <property type="match status" value="1"/>
</dbReference>
<evidence type="ECO:0000256" key="2">
    <source>
        <dbReference type="ARBA" id="ARBA00022475"/>
    </source>
</evidence>
<gene>
    <name evidence="7" type="ORF">KZC51_16230</name>
</gene>
<dbReference type="InterPro" id="IPR050367">
    <property type="entry name" value="APC_superfamily"/>
</dbReference>
<name>A0ABT0FHY8_9MICO</name>
<dbReference type="PIRSF" id="PIRSF006060">
    <property type="entry name" value="AA_transporter"/>
    <property type="match status" value="1"/>
</dbReference>
<protein>
    <submittedName>
        <fullName evidence="7">APC family permease</fullName>
    </submittedName>
</protein>
<feature type="transmembrane region" description="Helical" evidence="6">
    <location>
        <begin position="191"/>
        <end position="210"/>
    </location>
</feature>
<dbReference type="Pfam" id="PF13520">
    <property type="entry name" value="AA_permease_2"/>
    <property type="match status" value="1"/>
</dbReference>
<dbReference type="PANTHER" id="PTHR42770">
    <property type="entry name" value="AMINO ACID TRANSPORTER-RELATED"/>
    <property type="match status" value="1"/>
</dbReference>
<dbReference type="RefSeq" id="WP_247631059.1">
    <property type="nucleotide sequence ID" value="NZ_JAHWXN010000002.1"/>
</dbReference>
<reference evidence="7 8" key="1">
    <citation type="submission" date="2021-06" db="EMBL/GenBank/DDBJ databases">
        <title>Genome-based taxonomic framework of Microbacterium strains isolated from marine environment, the description of four new species and reclassification of four preexisting species.</title>
        <authorList>
            <person name="Lee S.D."/>
            <person name="Kim S.-M."/>
            <person name="Byeon Y.-S."/>
            <person name="Yang H.L."/>
            <person name="Kim I.S."/>
        </authorList>
    </citation>
    <scope>NUCLEOTIDE SEQUENCE [LARGE SCALE GENOMIC DNA]</scope>
    <source>
        <strain evidence="7 8">SSW1-49</strain>
    </source>
</reference>
<evidence type="ECO:0000256" key="4">
    <source>
        <dbReference type="ARBA" id="ARBA00022989"/>
    </source>
</evidence>
<evidence type="ECO:0000313" key="7">
    <source>
        <dbReference type="EMBL" id="MCK2037676.1"/>
    </source>
</evidence>
<evidence type="ECO:0000256" key="5">
    <source>
        <dbReference type="ARBA" id="ARBA00023136"/>
    </source>
</evidence>
<organism evidence="7 8">
    <name type="scientific">Microbacterium croceum</name>
    <dbReference type="NCBI Taxonomy" id="2851645"/>
    <lineage>
        <taxon>Bacteria</taxon>
        <taxon>Bacillati</taxon>
        <taxon>Actinomycetota</taxon>
        <taxon>Actinomycetes</taxon>
        <taxon>Micrococcales</taxon>
        <taxon>Microbacteriaceae</taxon>
        <taxon>Microbacterium</taxon>
    </lineage>
</organism>
<dbReference type="InterPro" id="IPR002293">
    <property type="entry name" value="AA/rel_permease1"/>
</dbReference>
<feature type="transmembrane region" description="Helical" evidence="6">
    <location>
        <begin position="315"/>
        <end position="335"/>
    </location>
</feature>
<evidence type="ECO:0000256" key="6">
    <source>
        <dbReference type="SAM" id="Phobius"/>
    </source>
</evidence>
<feature type="transmembrane region" description="Helical" evidence="6">
    <location>
        <begin position="273"/>
        <end position="295"/>
    </location>
</feature>
<feature type="transmembrane region" description="Helical" evidence="6">
    <location>
        <begin position="59"/>
        <end position="88"/>
    </location>
</feature>
<evidence type="ECO:0000256" key="3">
    <source>
        <dbReference type="ARBA" id="ARBA00022692"/>
    </source>
</evidence>
<feature type="transmembrane region" description="Helical" evidence="6">
    <location>
        <begin position="31"/>
        <end position="53"/>
    </location>
</feature>
<keyword evidence="2" id="KW-1003">Cell membrane</keyword>
<evidence type="ECO:0000256" key="1">
    <source>
        <dbReference type="ARBA" id="ARBA00004651"/>
    </source>
</evidence>
<proteinExistence type="predicted"/>
<feature type="transmembrane region" description="Helical" evidence="6">
    <location>
        <begin position="373"/>
        <end position="394"/>
    </location>
</feature>
<keyword evidence="3 6" id="KW-0812">Transmembrane</keyword>
<sequence length="529" mass="55951">MTTTGRAMEPEFGGATEAAAPVTGGISRKGLSVGTVGVLGALVMGISCIAPAYTYTAGIGGAVGAVGFQVPAILLLGFIPMLLVAFGYRELNKAMPDSGTSFTWATRAFGPYVGWMAGWGLIVATILVLSNLAGIAVDFLFLLISQISGNEAIAEITRNPFVNVAVCLIFVALAAWVSYRDVSTSQKLQYGLVAFQIVILVVFAVMAIVQTIQGGAFEPHMPELSWFNPFAIQGGISVIVMGLSASVFMFWGWDVTLTMNEEAKDPERTPGRAAMLTVLSIIAIYLLLTVSSLMYSGIGDKGLGLTNEDIGGNVFFALSGPVMGGLAFLLSLAVLTSSASSLQSTFISPARTLLAMGHYGAVPQRFAGVNPRFFTPGFATIASAIVAGGFYAVMRFLSEDALWDTILALGMMICFYYGITALSCVWYFRHQWFDSGKDFFFKLASPLVGGVILLVLFVITAIDSLAPDFGSIAIGADANGEGGIGIVFFIGVGLLVFGAVLMLVQRIVNPDFFRGKTLSMDAPPSARRR</sequence>
<feature type="transmembrane region" description="Helical" evidence="6">
    <location>
        <begin position="161"/>
        <end position="179"/>
    </location>
</feature>
<feature type="transmembrane region" description="Helical" evidence="6">
    <location>
        <begin position="109"/>
        <end position="141"/>
    </location>
</feature>
<feature type="transmembrane region" description="Helical" evidence="6">
    <location>
        <begin position="230"/>
        <end position="253"/>
    </location>
</feature>
<feature type="transmembrane region" description="Helical" evidence="6">
    <location>
        <begin position="440"/>
        <end position="462"/>
    </location>
</feature>
<comment type="subcellular location">
    <subcellularLocation>
        <location evidence="1">Cell membrane</location>
        <topology evidence="1">Multi-pass membrane protein</topology>
    </subcellularLocation>
</comment>
<dbReference type="Gene3D" id="1.20.1740.10">
    <property type="entry name" value="Amino acid/polyamine transporter I"/>
    <property type="match status" value="1"/>
</dbReference>
<evidence type="ECO:0000313" key="8">
    <source>
        <dbReference type="Proteomes" id="UP001300096"/>
    </source>
</evidence>
<dbReference type="EMBL" id="JAHWXN010000002">
    <property type="protein sequence ID" value="MCK2037676.1"/>
    <property type="molecule type" value="Genomic_DNA"/>
</dbReference>
<comment type="caution">
    <text evidence="7">The sequence shown here is derived from an EMBL/GenBank/DDBJ whole genome shotgun (WGS) entry which is preliminary data.</text>
</comment>
<keyword evidence="8" id="KW-1185">Reference proteome</keyword>